<dbReference type="OrthoDB" id="2021159at2759"/>
<dbReference type="PANTHER" id="PTHR48075:SF1">
    <property type="entry name" value="LAMBDA-CRYSTALLIN HOMOLOG"/>
    <property type="match status" value="1"/>
</dbReference>
<proteinExistence type="inferred from homology"/>
<dbReference type="InterPro" id="IPR006108">
    <property type="entry name" value="3HC_DH_C"/>
</dbReference>
<dbReference type="FunFam" id="3.40.50.720:FF:000356">
    <property type="entry name" value="Lambda-crystallin homolog"/>
    <property type="match status" value="1"/>
</dbReference>
<evidence type="ECO:0008006" key="7">
    <source>
        <dbReference type="Google" id="ProtNLM"/>
    </source>
</evidence>
<comment type="similarity">
    <text evidence="1">Belongs to the 3-hydroxyacyl-CoA dehydrogenase family.</text>
</comment>
<dbReference type="SUPFAM" id="SSF48179">
    <property type="entry name" value="6-phosphogluconate dehydrogenase C-terminal domain-like"/>
    <property type="match status" value="1"/>
</dbReference>
<dbReference type="GO" id="GO:0050104">
    <property type="term" value="F:L-gulonate 3-dehydrogenase activity"/>
    <property type="evidence" value="ECO:0007669"/>
    <property type="project" value="TreeGrafter"/>
</dbReference>
<dbReference type="AlphaFoldDB" id="A0A9D4HZ29"/>
<dbReference type="InterPro" id="IPR008927">
    <property type="entry name" value="6-PGluconate_DH-like_C_sf"/>
</dbReference>
<dbReference type="Gene3D" id="1.10.1040.10">
    <property type="entry name" value="N-(1-d-carboxylethyl)-l-norvaline Dehydrogenase, domain 2"/>
    <property type="match status" value="1"/>
</dbReference>
<reference evidence="5" key="1">
    <citation type="journal article" date="2019" name="bioRxiv">
        <title>The Genome of the Zebra Mussel, Dreissena polymorpha: A Resource for Invasive Species Research.</title>
        <authorList>
            <person name="McCartney M.A."/>
            <person name="Auch B."/>
            <person name="Kono T."/>
            <person name="Mallez S."/>
            <person name="Zhang Y."/>
            <person name="Obille A."/>
            <person name="Becker A."/>
            <person name="Abrahante J.E."/>
            <person name="Garbe J."/>
            <person name="Badalamenti J.P."/>
            <person name="Herman A."/>
            <person name="Mangelson H."/>
            <person name="Liachko I."/>
            <person name="Sullivan S."/>
            <person name="Sone E.D."/>
            <person name="Koren S."/>
            <person name="Silverstein K.A.T."/>
            <person name="Beckman K.B."/>
            <person name="Gohl D.M."/>
        </authorList>
    </citation>
    <scope>NUCLEOTIDE SEQUENCE</scope>
    <source>
        <strain evidence="5">Duluth1</strain>
        <tissue evidence="5">Whole animal</tissue>
    </source>
</reference>
<evidence type="ECO:0000259" key="4">
    <source>
        <dbReference type="Pfam" id="PF02737"/>
    </source>
</evidence>
<dbReference type="Gene3D" id="3.40.50.720">
    <property type="entry name" value="NAD(P)-binding Rossmann-like Domain"/>
    <property type="match status" value="1"/>
</dbReference>
<dbReference type="PANTHER" id="PTHR48075">
    <property type="entry name" value="3-HYDROXYACYL-COA DEHYDROGENASE FAMILY PROTEIN"/>
    <property type="match status" value="1"/>
</dbReference>
<dbReference type="InterPro" id="IPR006176">
    <property type="entry name" value="3-OHacyl-CoA_DH_NAD-bd"/>
</dbReference>
<evidence type="ECO:0000256" key="1">
    <source>
        <dbReference type="ARBA" id="ARBA00009463"/>
    </source>
</evidence>
<protein>
    <recommendedName>
        <fullName evidence="7">Lambda-crystallin</fullName>
    </recommendedName>
</protein>
<sequence>MEINAPIQRKVAIIGSGLIGQNWAMLFASAGYQTSMYDVEPGQLQRALEGTRNQLTKYEQKGFLKGTGTAEEQAERISGTGSLQECLNGAFYVQECVPENLELKQKVFRELDALVGNDVILASSSSCLCASMIADGLAHMQNVLVAHPINPPYFVPLVEIVPAPFTSPDVVVKVRDLMKAIGQAPITLQRECLGFALNRIQYACINECWNMYKTGLLSAADIDSLCTNGLGMRYAFIGPLETMHLNANGIKDYCERYAQGAVRVQEETFHQIPVLYDTPTAEKIQDDWAISLPLQKLPERRAWRDNMLAKLSKLKSDEKSAENEELK</sequence>
<dbReference type="GO" id="GO:0006631">
    <property type="term" value="P:fatty acid metabolic process"/>
    <property type="evidence" value="ECO:0007669"/>
    <property type="project" value="InterPro"/>
</dbReference>
<evidence type="ECO:0000259" key="3">
    <source>
        <dbReference type="Pfam" id="PF00725"/>
    </source>
</evidence>
<keyword evidence="2" id="KW-0560">Oxidoreductase</keyword>
<feature type="domain" description="3-hydroxyacyl-CoA dehydrogenase C-terminal" evidence="3">
    <location>
        <begin position="194"/>
        <end position="258"/>
    </location>
</feature>
<dbReference type="GO" id="GO:0070403">
    <property type="term" value="F:NAD+ binding"/>
    <property type="evidence" value="ECO:0007669"/>
    <property type="project" value="InterPro"/>
</dbReference>
<reference evidence="5" key="2">
    <citation type="submission" date="2020-11" db="EMBL/GenBank/DDBJ databases">
        <authorList>
            <person name="McCartney M.A."/>
            <person name="Auch B."/>
            <person name="Kono T."/>
            <person name="Mallez S."/>
            <person name="Becker A."/>
            <person name="Gohl D.M."/>
            <person name="Silverstein K.A.T."/>
            <person name="Koren S."/>
            <person name="Bechman K.B."/>
            <person name="Herman A."/>
            <person name="Abrahante J.E."/>
            <person name="Garbe J."/>
        </authorList>
    </citation>
    <scope>NUCLEOTIDE SEQUENCE</scope>
    <source>
        <strain evidence="5">Duluth1</strain>
        <tissue evidence="5">Whole animal</tissue>
    </source>
</reference>
<dbReference type="EMBL" id="JAIWYP010000011">
    <property type="protein sequence ID" value="KAH3737977.1"/>
    <property type="molecule type" value="Genomic_DNA"/>
</dbReference>
<dbReference type="InterPro" id="IPR013328">
    <property type="entry name" value="6PGD_dom2"/>
</dbReference>
<feature type="domain" description="3-hydroxyacyl-CoA dehydrogenase NAD binding" evidence="4">
    <location>
        <begin position="10"/>
        <end position="190"/>
    </location>
</feature>
<organism evidence="5 6">
    <name type="scientific">Dreissena polymorpha</name>
    <name type="common">Zebra mussel</name>
    <name type="synonym">Mytilus polymorpha</name>
    <dbReference type="NCBI Taxonomy" id="45954"/>
    <lineage>
        <taxon>Eukaryota</taxon>
        <taxon>Metazoa</taxon>
        <taxon>Spiralia</taxon>
        <taxon>Lophotrochozoa</taxon>
        <taxon>Mollusca</taxon>
        <taxon>Bivalvia</taxon>
        <taxon>Autobranchia</taxon>
        <taxon>Heteroconchia</taxon>
        <taxon>Euheterodonta</taxon>
        <taxon>Imparidentia</taxon>
        <taxon>Neoheterodontei</taxon>
        <taxon>Myida</taxon>
        <taxon>Dreissenoidea</taxon>
        <taxon>Dreissenidae</taxon>
        <taxon>Dreissena</taxon>
    </lineage>
</organism>
<dbReference type="Pfam" id="PF00725">
    <property type="entry name" value="3HCDH"/>
    <property type="match status" value="1"/>
</dbReference>
<dbReference type="SUPFAM" id="SSF51735">
    <property type="entry name" value="NAD(P)-binding Rossmann-fold domains"/>
    <property type="match status" value="1"/>
</dbReference>
<comment type="caution">
    <text evidence="5">The sequence shown here is derived from an EMBL/GenBank/DDBJ whole genome shotgun (WGS) entry which is preliminary data.</text>
</comment>
<dbReference type="InterPro" id="IPR036291">
    <property type="entry name" value="NAD(P)-bd_dom_sf"/>
</dbReference>
<dbReference type="Proteomes" id="UP000828390">
    <property type="component" value="Unassembled WGS sequence"/>
</dbReference>
<dbReference type="Pfam" id="PF02737">
    <property type="entry name" value="3HCDH_N"/>
    <property type="match status" value="1"/>
</dbReference>
<name>A0A9D4HZ29_DREPO</name>
<gene>
    <name evidence="5" type="ORF">DPMN_044578</name>
</gene>
<keyword evidence="6" id="KW-1185">Reference proteome</keyword>
<evidence type="ECO:0000313" key="6">
    <source>
        <dbReference type="Proteomes" id="UP000828390"/>
    </source>
</evidence>
<accession>A0A9D4HZ29</accession>
<evidence type="ECO:0000256" key="2">
    <source>
        <dbReference type="ARBA" id="ARBA00023002"/>
    </source>
</evidence>
<evidence type="ECO:0000313" key="5">
    <source>
        <dbReference type="EMBL" id="KAH3737977.1"/>
    </source>
</evidence>